<protein>
    <recommendedName>
        <fullName evidence="3">Lipoprotein</fullName>
    </recommendedName>
</protein>
<name>A0A1I2IN16_9ACTN</name>
<evidence type="ECO:0008006" key="3">
    <source>
        <dbReference type="Google" id="ProtNLM"/>
    </source>
</evidence>
<dbReference type="EMBL" id="FONG01000014">
    <property type="protein sequence ID" value="SFF43070.1"/>
    <property type="molecule type" value="Genomic_DNA"/>
</dbReference>
<keyword evidence="2" id="KW-1185">Reference proteome</keyword>
<reference evidence="1 2" key="1">
    <citation type="submission" date="2016-10" db="EMBL/GenBank/DDBJ databases">
        <authorList>
            <person name="de Groot N.N."/>
        </authorList>
    </citation>
    <scope>NUCLEOTIDE SEQUENCE [LARGE SCALE GENOMIC DNA]</scope>
    <source>
        <strain evidence="1 2">CGMCC 4.3510</strain>
    </source>
</reference>
<gene>
    <name evidence="1" type="ORF">SAMN05216251_11426</name>
</gene>
<sequence length="163" mass="17368">MSIRRAATTIGAISLGLVALTACDKPTPLATVTVGGKSVTAEAVDKCYAHGKLLPQTIFEACLTAAPKHHITVGLGDKVRIGVDPKLAKKGWLIADGTQLVTQELLKDKTYWTLDSATLFTQQDPQTGQSAPVKDVTLNIVQSGDLTGQKTYGIWKIKLVRGK</sequence>
<dbReference type="OrthoDB" id="5185019at2"/>
<evidence type="ECO:0000313" key="1">
    <source>
        <dbReference type="EMBL" id="SFF43070.1"/>
    </source>
</evidence>
<dbReference type="Proteomes" id="UP000199323">
    <property type="component" value="Unassembled WGS sequence"/>
</dbReference>
<dbReference type="AlphaFoldDB" id="A0A1I2IN16"/>
<dbReference type="STRING" id="380248.SAMN05216251_11426"/>
<dbReference type="PROSITE" id="PS51257">
    <property type="entry name" value="PROKAR_LIPOPROTEIN"/>
    <property type="match status" value="1"/>
</dbReference>
<dbReference type="RefSeq" id="WP_093715475.1">
    <property type="nucleotide sequence ID" value="NZ_FONG01000014.1"/>
</dbReference>
<evidence type="ECO:0000313" key="2">
    <source>
        <dbReference type="Proteomes" id="UP000199323"/>
    </source>
</evidence>
<accession>A0A1I2IN16</accession>
<proteinExistence type="predicted"/>
<organism evidence="1 2">
    <name type="scientific">Actinacidiphila alni</name>
    <dbReference type="NCBI Taxonomy" id="380248"/>
    <lineage>
        <taxon>Bacteria</taxon>
        <taxon>Bacillati</taxon>
        <taxon>Actinomycetota</taxon>
        <taxon>Actinomycetes</taxon>
        <taxon>Kitasatosporales</taxon>
        <taxon>Streptomycetaceae</taxon>
        <taxon>Actinacidiphila</taxon>
    </lineage>
</organism>